<accession>A0ABP0AZB5</accession>
<proteinExistence type="predicted"/>
<comment type="caution">
    <text evidence="2">The sequence shown here is derived from an EMBL/GenBank/DDBJ whole genome shotgun (WGS) entry which is preliminary data.</text>
</comment>
<dbReference type="EMBL" id="CAWUHB010000005">
    <property type="protein sequence ID" value="CAK7212625.1"/>
    <property type="molecule type" value="Genomic_DNA"/>
</dbReference>
<evidence type="ECO:0000313" key="2">
    <source>
        <dbReference type="EMBL" id="CAK7212625.1"/>
    </source>
</evidence>
<sequence length="854" mass="94217">MFCAVHIHSRQHACDASKPLDDDTWLAAQTAELEALASKVDEEALVQRAQALSGGKPCHLDPSDPLGRRLMGGMHVHRELLFDDGTVWLVRLLRENYTSFDNEMSNAILLSECDTLRWLAADEDRRKSIPAPRLHGFGLRGDADNAVGVAYMLIDKLPGQPFDMHAATDEQTEKVLDQWAGMLCALGRHPLDKAGSLTFAESTGKDGDEIVVGAVAGDRTGTLPCKLGPFDDARGFYAAWADTHLDLIGDGQLFSGHPVDAYLMFKWIKEQTQKMSFGNAEWASLHKGPFFLRHVDDKGDHLLVDDDYNITGVIDWTFARTAPAYEAFAPALVTSDTSSLFSGTPGLSKADRVLGQTLHHHQAPYCFFDADPMRRLLFGVGVGVSLSLDEMVSVFRCIVTTWTDGNETIPEWSEWRAAQVAQWQENDDRLATLLDDAAWEQTITDEIDALLAQVDIPALERRAAALRHGMACTFRRGKHIGDESTMGCANYHAWLVFADGERWLARLPRTTDGSDVPTDLVNYLVASEYATLRWLEQNIPGVRAPRAYAYGLAGDASNDVGAAYLLEEALPGRPFQAYEATPDQRRRVYDQYADVLAEVSRHPVARACSLIPVVGGDTVEEGPLASERFVRLGQHGPYTDALSFYASVAELHLDLIADGQIFYDYPREAYLFYRLLRDQAAPVLSSSTNKNKDTLAGFFLKHADDKGDHILVDDNCNVTGIIDWQFARFVPAIEAFGPSLVTADMGSLYDGKLGLSDDDKLMATLLRGKGHLDLARLAEEQGSDLARRFHSGLASGLSRDEASGMLAAVLTLLRADYGGSISQWTAKEWLTAQEDNDPRWQQIEDNLKSCANVS</sequence>
<dbReference type="SUPFAM" id="SSF56112">
    <property type="entry name" value="Protein kinase-like (PK-like)"/>
    <property type="match status" value="2"/>
</dbReference>
<feature type="domain" description="Aminoglycoside phosphotransferase" evidence="1">
    <location>
        <begin position="112"/>
        <end position="332"/>
    </location>
</feature>
<dbReference type="PANTHER" id="PTHR21310">
    <property type="entry name" value="AMINOGLYCOSIDE PHOSPHOTRANSFERASE-RELATED-RELATED"/>
    <property type="match status" value="1"/>
</dbReference>
<keyword evidence="3" id="KW-1185">Reference proteome</keyword>
<dbReference type="Pfam" id="PF01636">
    <property type="entry name" value="APH"/>
    <property type="match status" value="2"/>
</dbReference>
<name>A0ABP0AZB5_9PEZI</name>
<reference evidence="2 3" key="1">
    <citation type="submission" date="2024-01" db="EMBL/GenBank/DDBJ databases">
        <authorList>
            <person name="Allen C."/>
            <person name="Tagirdzhanova G."/>
        </authorList>
    </citation>
    <scope>NUCLEOTIDE SEQUENCE [LARGE SCALE GENOMIC DNA]</scope>
</reference>
<dbReference type="InterPro" id="IPR051678">
    <property type="entry name" value="AGP_Transferase"/>
</dbReference>
<dbReference type="InterPro" id="IPR002575">
    <property type="entry name" value="Aminoglycoside_PTrfase"/>
</dbReference>
<dbReference type="Proteomes" id="UP001642405">
    <property type="component" value="Unassembled WGS sequence"/>
</dbReference>
<feature type="domain" description="Aminoglycoside phosphotransferase" evidence="1">
    <location>
        <begin position="525"/>
        <end position="736"/>
    </location>
</feature>
<dbReference type="InterPro" id="IPR011009">
    <property type="entry name" value="Kinase-like_dom_sf"/>
</dbReference>
<evidence type="ECO:0000259" key="1">
    <source>
        <dbReference type="Pfam" id="PF01636"/>
    </source>
</evidence>
<gene>
    <name evidence="2" type="ORF">SCUCBS95973_001527</name>
</gene>
<dbReference type="PANTHER" id="PTHR21310:SF15">
    <property type="entry name" value="AMINOGLYCOSIDE PHOSPHOTRANSFERASE DOMAIN-CONTAINING PROTEIN"/>
    <property type="match status" value="1"/>
</dbReference>
<evidence type="ECO:0000313" key="3">
    <source>
        <dbReference type="Proteomes" id="UP001642405"/>
    </source>
</evidence>
<protein>
    <recommendedName>
        <fullName evidence="1">Aminoglycoside phosphotransferase domain-containing protein</fullName>
    </recommendedName>
</protein>
<organism evidence="2 3">
    <name type="scientific">Sporothrix curviconia</name>
    <dbReference type="NCBI Taxonomy" id="1260050"/>
    <lineage>
        <taxon>Eukaryota</taxon>
        <taxon>Fungi</taxon>
        <taxon>Dikarya</taxon>
        <taxon>Ascomycota</taxon>
        <taxon>Pezizomycotina</taxon>
        <taxon>Sordariomycetes</taxon>
        <taxon>Sordariomycetidae</taxon>
        <taxon>Ophiostomatales</taxon>
        <taxon>Ophiostomataceae</taxon>
        <taxon>Sporothrix</taxon>
    </lineage>
</organism>